<keyword evidence="11" id="KW-1185">Reference proteome</keyword>
<proteinExistence type="predicted"/>
<evidence type="ECO:0000256" key="3">
    <source>
        <dbReference type="ARBA" id="ARBA00022598"/>
    </source>
</evidence>
<feature type="domain" description="ATP-grasp" evidence="8">
    <location>
        <begin position="121"/>
        <end position="318"/>
    </location>
</feature>
<dbReference type="EC" id="6.3.4.14" evidence="2"/>
<dbReference type="SUPFAM" id="SSF52440">
    <property type="entry name" value="PreATP-grasp domain"/>
    <property type="match status" value="1"/>
</dbReference>
<dbReference type="PANTHER" id="PTHR48095:SF2">
    <property type="entry name" value="BIOTIN CARBOXYLASE, CHLOROPLASTIC"/>
    <property type="match status" value="1"/>
</dbReference>
<comment type="catalytic activity">
    <reaction evidence="6">
        <text>N(6)-biotinyl-L-lysyl-[protein] + hydrogencarbonate + ATP = N(6)-carboxybiotinyl-L-lysyl-[protein] + ADP + phosphate + H(+)</text>
        <dbReference type="Rhea" id="RHEA:13501"/>
        <dbReference type="Rhea" id="RHEA-COMP:10505"/>
        <dbReference type="Rhea" id="RHEA-COMP:10506"/>
        <dbReference type="ChEBI" id="CHEBI:15378"/>
        <dbReference type="ChEBI" id="CHEBI:17544"/>
        <dbReference type="ChEBI" id="CHEBI:30616"/>
        <dbReference type="ChEBI" id="CHEBI:43474"/>
        <dbReference type="ChEBI" id="CHEBI:83144"/>
        <dbReference type="ChEBI" id="CHEBI:83145"/>
        <dbReference type="ChEBI" id="CHEBI:456216"/>
        <dbReference type="EC" id="6.3.4.14"/>
    </reaction>
</comment>
<evidence type="ECO:0000259" key="8">
    <source>
        <dbReference type="PROSITE" id="PS50975"/>
    </source>
</evidence>
<dbReference type="SMART" id="SM00878">
    <property type="entry name" value="Biotin_carb_C"/>
    <property type="match status" value="1"/>
</dbReference>
<dbReference type="InterPro" id="IPR005481">
    <property type="entry name" value="BC-like_N"/>
</dbReference>
<feature type="domain" description="Biotin carboxylation" evidence="9">
    <location>
        <begin position="2"/>
        <end position="447"/>
    </location>
</feature>
<evidence type="ECO:0000313" key="11">
    <source>
        <dbReference type="Proteomes" id="UP000268192"/>
    </source>
</evidence>
<dbReference type="InterPro" id="IPR005482">
    <property type="entry name" value="Biotin_COase_C"/>
</dbReference>
<dbReference type="Gene3D" id="3.30.470.20">
    <property type="entry name" value="ATP-grasp fold, B domain"/>
    <property type="match status" value="1"/>
</dbReference>
<evidence type="ECO:0000256" key="4">
    <source>
        <dbReference type="ARBA" id="ARBA00022741"/>
    </source>
</evidence>
<dbReference type="PROSITE" id="PS50979">
    <property type="entry name" value="BC"/>
    <property type="match status" value="1"/>
</dbReference>
<dbReference type="Pfam" id="PF02785">
    <property type="entry name" value="Biotin_carb_C"/>
    <property type="match status" value="1"/>
</dbReference>
<evidence type="ECO:0000256" key="6">
    <source>
        <dbReference type="ARBA" id="ARBA00048600"/>
    </source>
</evidence>
<dbReference type="InterPro" id="IPR016185">
    <property type="entry name" value="PreATP-grasp_dom_sf"/>
</dbReference>
<keyword evidence="3" id="KW-0436">Ligase</keyword>
<keyword evidence="5 7" id="KW-0067">ATP-binding</keyword>
<dbReference type="OrthoDB" id="9763189at2"/>
<dbReference type="NCBIfam" id="NF006367">
    <property type="entry name" value="PRK08591.1"/>
    <property type="match status" value="1"/>
</dbReference>
<dbReference type="KEGG" id="abaw:D5400_20320"/>
<dbReference type="Pfam" id="PF00289">
    <property type="entry name" value="Biotin_carb_N"/>
    <property type="match status" value="1"/>
</dbReference>
<organism evidence="10 11">
    <name type="scientific">Georhizobium profundi</name>
    <dbReference type="NCBI Taxonomy" id="2341112"/>
    <lineage>
        <taxon>Bacteria</taxon>
        <taxon>Pseudomonadati</taxon>
        <taxon>Pseudomonadota</taxon>
        <taxon>Alphaproteobacteria</taxon>
        <taxon>Hyphomicrobiales</taxon>
        <taxon>Rhizobiaceae</taxon>
        <taxon>Georhizobium</taxon>
    </lineage>
</organism>
<evidence type="ECO:0000256" key="5">
    <source>
        <dbReference type="ARBA" id="ARBA00022840"/>
    </source>
</evidence>
<dbReference type="InterPro" id="IPR011764">
    <property type="entry name" value="Biotin_carboxylation_dom"/>
</dbReference>
<dbReference type="GO" id="GO:0004075">
    <property type="term" value="F:biotin carboxylase activity"/>
    <property type="evidence" value="ECO:0007669"/>
    <property type="project" value="UniProtKB-EC"/>
</dbReference>
<accession>A0A3Q8XQZ7</accession>
<evidence type="ECO:0000256" key="7">
    <source>
        <dbReference type="PROSITE-ProRule" id="PRU00409"/>
    </source>
</evidence>
<dbReference type="GO" id="GO:0005524">
    <property type="term" value="F:ATP binding"/>
    <property type="evidence" value="ECO:0007669"/>
    <property type="project" value="UniProtKB-UniRule"/>
</dbReference>
<dbReference type="GO" id="GO:0046872">
    <property type="term" value="F:metal ion binding"/>
    <property type="evidence" value="ECO:0007669"/>
    <property type="project" value="InterPro"/>
</dbReference>
<evidence type="ECO:0000259" key="9">
    <source>
        <dbReference type="PROSITE" id="PS50979"/>
    </source>
</evidence>
<keyword evidence="4 7" id="KW-0547">Nucleotide-binding</keyword>
<comment type="function">
    <text evidence="1">This protein is a component of the acetyl coenzyme A carboxylase complex; first, biotin carboxylase catalyzes the carboxylation of the carrier protein and then the transcarboxylase transfers the carboxyl group to form malonyl-CoA.</text>
</comment>
<dbReference type="InterPro" id="IPR011054">
    <property type="entry name" value="Rudment_hybrid_motif"/>
</dbReference>
<dbReference type="EMBL" id="CP032509">
    <property type="protein sequence ID" value="AZN73318.1"/>
    <property type="molecule type" value="Genomic_DNA"/>
</dbReference>
<dbReference type="SUPFAM" id="SSF56059">
    <property type="entry name" value="Glutathione synthetase ATP-binding domain-like"/>
    <property type="match status" value="1"/>
</dbReference>
<dbReference type="PROSITE" id="PS50975">
    <property type="entry name" value="ATP_GRASP"/>
    <property type="match status" value="1"/>
</dbReference>
<evidence type="ECO:0000256" key="1">
    <source>
        <dbReference type="ARBA" id="ARBA00003761"/>
    </source>
</evidence>
<dbReference type="InterPro" id="IPR005479">
    <property type="entry name" value="CPAse_ATP-bd"/>
</dbReference>
<dbReference type="PANTHER" id="PTHR48095">
    <property type="entry name" value="PYRUVATE CARBOXYLASE SUBUNIT A"/>
    <property type="match status" value="1"/>
</dbReference>
<dbReference type="SUPFAM" id="SSF51246">
    <property type="entry name" value="Rudiment single hybrid motif"/>
    <property type="match status" value="1"/>
</dbReference>
<dbReference type="Pfam" id="PF02786">
    <property type="entry name" value="CPSase_L_D2"/>
    <property type="match status" value="1"/>
</dbReference>
<dbReference type="AlphaFoldDB" id="A0A3Q8XQZ7"/>
<evidence type="ECO:0000256" key="2">
    <source>
        <dbReference type="ARBA" id="ARBA00013263"/>
    </source>
</evidence>
<dbReference type="InterPro" id="IPR011761">
    <property type="entry name" value="ATP-grasp"/>
</dbReference>
<sequence length="454" mass="49320">MPLRRVFIANRGEIAVRIIRACLQQGIETVVGVSVPDRESMAASMADRAVCIGPGSASASYLSQERLISAALGTGCDAVHPGYGFLAENADFAQLCSDNDLIFVGPTPDNIRSMGNKLEARALARKFEVPLAEGSVRITDFTHAEQIAGEIGMPLLFKAAAGGGGRGIRIVNQPADLRSAFDQAAAEAQAAFGDKALFMERYIENARHVEVQILADTLGDVVHLGERDCSLQRRYQKMVEEAPSVGLKDSLRSAIHEAAVRLSRNIGYVGAGTVEFIVDLDREDFYFLEMNTRVQVEHPVTEMLTGVDIVGEQLRVAAGLPLSIRQEDVRLDGHVIECRINAESPAKGFQPSPGRITAWTPPKGAQIRLDTHAYVGWTVSPYYDSLLGKLIVRGSDRAEALDNMAAALADFEVEGPDTTLPFLRHVLSAEDFRAGRFNTRWLEAFAPSFQALPA</sequence>
<reference evidence="10 11" key="1">
    <citation type="submission" date="2018-09" db="EMBL/GenBank/DDBJ databases">
        <title>Marinorhizobium profundi gen. nov., sp. nov., isolated from a deep-sea sediment sample from the New Britain Trench and proposal of Marinorhizobiaceae fam. nov. in the order Rhizobiales of the class Alphaproteobacteria.</title>
        <authorList>
            <person name="Cao J."/>
        </authorList>
    </citation>
    <scope>NUCLEOTIDE SEQUENCE [LARGE SCALE GENOMIC DNA]</scope>
    <source>
        <strain evidence="10 11">WS11</strain>
    </source>
</reference>
<evidence type="ECO:0000313" key="10">
    <source>
        <dbReference type="EMBL" id="AZN73318.1"/>
    </source>
</evidence>
<dbReference type="RefSeq" id="WP_126012119.1">
    <property type="nucleotide sequence ID" value="NZ_CP032509.1"/>
</dbReference>
<name>A0A3Q8XQZ7_9HYPH</name>
<dbReference type="InterPro" id="IPR051602">
    <property type="entry name" value="ACC_Biotin_Carboxylase"/>
</dbReference>
<dbReference type="PROSITE" id="PS00867">
    <property type="entry name" value="CPSASE_2"/>
    <property type="match status" value="1"/>
</dbReference>
<dbReference type="Proteomes" id="UP000268192">
    <property type="component" value="Chromosome"/>
</dbReference>
<protein>
    <recommendedName>
        <fullName evidence="2">biotin carboxylase</fullName>
        <ecNumber evidence="2">6.3.4.14</ecNumber>
    </recommendedName>
</protein>
<gene>
    <name evidence="10" type="ORF">D5400_20320</name>
</gene>